<evidence type="ECO:0000256" key="1">
    <source>
        <dbReference type="SAM" id="MobiDB-lite"/>
    </source>
</evidence>
<gene>
    <name evidence="2" type="ORF">DDB_G0292652</name>
</gene>
<evidence type="ECO:0000313" key="2">
    <source>
        <dbReference type="EMBL" id="EAL61129.1"/>
    </source>
</evidence>
<name>Q54CW8_DICDI</name>
<comment type="caution">
    <text evidence="2">The sequence shown here is derived from an EMBL/GenBank/DDBJ whole genome shotgun (WGS) entry which is preliminary data.</text>
</comment>
<dbReference type="dictyBase" id="DDB_G0292652"/>
<protein>
    <submittedName>
        <fullName evidence="2">Uncharacterized protein</fullName>
    </submittedName>
</protein>
<feature type="compositionally biased region" description="Basic and acidic residues" evidence="1">
    <location>
        <begin position="88"/>
        <end position="99"/>
    </location>
</feature>
<dbReference type="GeneID" id="8628810"/>
<dbReference type="RefSeq" id="XP_629552.1">
    <property type="nucleotide sequence ID" value="XM_629550.1"/>
</dbReference>
<dbReference type="KEGG" id="ddi:DDB_G0292652"/>
<dbReference type="AlphaFoldDB" id="Q54CW8"/>
<reference evidence="2 3" key="1">
    <citation type="journal article" date="2005" name="Nature">
        <title>The genome of the social amoeba Dictyostelium discoideum.</title>
        <authorList>
            <consortium name="The Dictyostelium discoideum Sequencing Consortium"/>
            <person name="Eichinger L."/>
            <person name="Pachebat J.A."/>
            <person name="Glockner G."/>
            <person name="Rajandream M.A."/>
            <person name="Sucgang R."/>
            <person name="Berriman M."/>
            <person name="Song J."/>
            <person name="Olsen R."/>
            <person name="Szafranski K."/>
            <person name="Xu Q."/>
            <person name="Tunggal B."/>
            <person name="Kummerfeld S."/>
            <person name="Madera M."/>
            <person name="Konfortov B.A."/>
            <person name="Rivero F."/>
            <person name="Bankier A.T."/>
            <person name="Lehmann R."/>
            <person name="Hamlin N."/>
            <person name="Davies R."/>
            <person name="Gaudet P."/>
            <person name="Fey P."/>
            <person name="Pilcher K."/>
            <person name="Chen G."/>
            <person name="Saunders D."/>
            <person name="Sodergren E."/>
            <person name="Davis P."/>
            <person name="Kerhornou A."/>
            <person name="Nie X."/>
            <person name="Hall N."/>
            <person name="Anjard C."/>
            <person name="Hemphill L."/>
            <person name="Bason N."/>
            <person name="Farbrother P."/>
            <person name="Desany B."/>
            <person name="Just E."/>
            <person name="Morio T."/>
            <person name="Rost R."/>
            <person name="Churcher C."/>
            <person name="Cooper J."/>
            <person name="Haydock S."/>
            <person name="van Driessche N."/>
            <person name="Cronin A."/>
            <person name="Goodhead I."/>
            <person name="Muzny D."/>
            <person name="Mourier T."/>
            <person name="Pain A."/>
            <person name="Lu M."/>
            <person name="Harper D."/>
            <person name="Lindsay R."/>
            <person name="Hauser H."/>
            <person name="James K."/>
            <person name="Quiles M."/>
            <person name="Madan Babu M."/>
            <person name="Saito T."/>
            <person name="Buchrieser C."/>
            <person name="Wardroper A."/>
            <person name="Felder M."/>
            <person name="Thangavelu M."/>
            <person name="Johnson D."/>
            <person name="Knights A."/>
            <person name="Loulseged H."/>
            <person name="Mungall K."/>
            <person name="Oliver K."/>
            <person name="Price C."/>
            <person name="Quail M.A."/>
            <person name="Urushihara H."/>
            <person name="Hernandez J."/>
            <person name="Rabbinowitsch E."/>
            <person name="Steffen D."/>
            <person name="Sanders M."/>
            <person name="Ma J."/>
            <person name="Kohara Y."/>
            <person name="Sharp S."/>
            <person name="Simmonds M."/>
            <person name="Spiegler S."/>
            <person name="Tivey A."/>
            <person name="Sugano S."/>
            <person name="White B."/>
            <person name="Walker D."/>
            <person name="Woodward J."/>
            <person name="Winckler T."/>
            <person name="Tanaka Y."/>
            <person name="Shaulsky G."/>
            <person name="Schleicher M."/>
            <person name="Weinstock G."/>
            <person name="Rosenthal A."/>
            <person name="Cox E.C."/>
            <person name="Chisholm R.L."/>
            <person name="Gibbs R."/>
            <person name="Loomis W.F."/>
            <person name="Platzer M."/>
            <person name="Kay R.R."/>
            <person name="Williams J."/>
            <person name="Dear P.H."/>
            <person name="Noegel A.A."/>
            <person name="Barrell B."/>
            <person name="Kuspa A."/>
        </authorList>
    </citation>
    <scope>NUCLEOTIDE SEQUENCE [LARGE SCALE GENOMIC DNA]</scope>
    <source>
        <strain evidence="2 3">AX4</strain>
    </source>
</reference>
<proteinExistence type="predicted"/>
<dbReference type="HOGENOM" id="CLU_1351067_0_0_1"/>
<feature type="compositionally biased region" description="Acidic residues" evidence="1">
    <location>
        <begin position="71"/>
        <end position="87"/>
    </location>
</feature>
<sequence length="203" mass="23889">MAKPWLDEETEYLKELYYHHYQKNKKEKINCNKITQLVNERFANDRSPQAIKDKAHRLKISKKYATKTDNDYDDYDDDDDDDDNDNDYDGRDNNEDSQKIGKINFDDQNVNVKEEIYQQPVKTTISVSILDDNNNKNNKNENSVQTITTTTTKKPEIDTPPITNATTTTKNLKKLKKDSIEVEIKYLKKRLDYLTEKLNNLEI</sequence>
<dbReference type="PaxDb" id="44689-DDB0184503"/>
<feature type="region of interest" description="Disordered" evidence="1">
    <location>
        <begin position="68"/>
        <end position="99"/>
    </location>
</feature>
<organism evidence="2 3">
    <name type="scientific">Dictyostelium discoideum</name>
    <name type="common">Social amoeba</name>
    <dbReference type="NCBI Taxonomy" id="44689"/>
    <lineage>
        <taxon>Eukaryota</taxon>
        <taxon>Amoebozoa</taxon>
        <taxon>Evosea</taxon>
        <taxon>Eumycetozoa</taxon>
        <taxon>Dictyostelia</taxon>
        <taxon>Dictyosteliales</taxon>
        <taxon>Dictyosteliaceae</taxon>
        <taxon>Dictyostelium</taxon>
    </lineage>
</organism>
<evidence type="ECO:0000313" key="3">
    <source>
        <dbReference type="Proteomes" id="UP000002195"/>
    </source>
</evidence>
<dbReference type="Proteomes" id="UP000002195">
    <property type="component" value="Unassembled WGS sequence"/>
</dbReference>
<accession>Q54CW8</accession>
<dbReference type="EMBL" id="AAFI02000194">
    <property type="protein sequence ID" value="EAL61129.1"/>
    <property type="molecule type" value="Genomic_DNA"/>
</dbReference>
<dbReference type="VEuPathDB" id="AmoebaDB:DDB_G0292652"/>
<dbReference type="InParanoid" id="Q54CW8"/>
<keyword evidence="3" id="KW-1185">Reference proteome</keyword>
<dbReference type="SMR" id="Q54CW8"/>